<feature type="transmembrane region" description="Helical" evidence="6">
    <location>
        <begin position="128"/>
        <end position="149"/>
    </location>
</feature>
<evidence type="ECO:0000256" key="2">
    <source>
        <dbReference type="ARBA" id="ARBA00022475"/>
    </source>
</evidence>
<evidence type="ECO:0000256" key="4">
    <source>
        <dbReference type="ARBA" id="ARBA00022989"/>
    </source>
</evidence>
<evidence type="ECO:0000256" key="5">
    <source>
        <dbReference type="ARBA" id="ARBA00023136"/>
    </source>
</evidence>
<gene>
    <name evidence="7" type="ORF">GCM10007425_05910</name>
</gene>
<dbReference type="Proteomes" id="UP000616608">
    <property type="component" value="Unassembled WGS sequence"/>
</dbReference>
<feature type="transmembrane region" description="Helical" evidence="6">
    <location>
        <begin position="312"/>
        <end position="331"/>
    </location>
</feature>
<evidence type="ECO:0000256" key="6">
    <source>
        <dbReference type="SAM" id="Phobius"/>
    </source>
</evidence>
<accession>A0A917FYQ9</accession>
<evidence type="ECO:0000256" key="1">
    <source>
        <dbReference type="ARBA" id="ARBA00004651"/>
    </source>
</evidence>
<dbReference type="InterPro" id="IPR050833">
    <property type="entry name" value="Poly_Biosynth_Transport"/>
</dbReference>
<feature type="transmembrane region" description="Helical" evidence="6">
    <location>
        <begin position="73"/>
        <end position="94"/>
    </location>
</feature>
<keyword evidence="2" id="KW-1003">Cell membrane</keyword>
<evidence type="ECO:0008006" key="9">
    <source>
        <dbReference type="Google" id="ProtNLM"/>
    </source>
</evidence>
<feature type="transmembrane region" description="Helical" evidence="6">
    <location>
        <begin position="198"/>
        <end position="219"/>
    </location>
</feature>
<dbReference type="PANTHER" id="PTHR30250">
    <property type="entry name" value="PST FAMILY PREDICTED COLANIC ACID TRANSPORTER"/>
    <property type="match status" value="1"/>
</dbReference>
<feature type="transmembrane region" description="Helical" evidence="6">
    <location>
        <begin position="7"/>
        <end position="29"/>
    </location>
</feature>
<keyword evidence="4 6" id="KW-1133">Transmembrane helix</keyword>
<keyword evidence="3 6" id="KW-0812">Transmembrane</keyword>
<feature type="transmembrane region" description="Helical" evidence="6">
    <location>
        <begin position="155"/>
        <end position="177"/>
    </location>
</feature>
<dbReference type="AlphaFoldDB" id="A0A917FYQ9"/>
<feature type="transmembrane region" description="Helical" evidence="6">
    <location>
        <begin position="343"/>
        <end position="360"/>
    </location>
</feature>
<organism evidence="7 8">
    <name type="scientific">Lysinibacillus alkalisoli</name>
    <dbReference type="NCBI Taxonomy" id="1911548"/>
    <lineage>
        <taxon>Bacteria</taxon>
        <taxon>Bacillati</taxon>
        <taxon>Bacillota</taxon>
        <taxon>Bacilli</taxon>
        <taxon>Bacillales</taxon>
        <taxon>Bacillaceae</taxon>
        <taxon>Lysinibacillus</taxon>
    </lineage>
</organism>
<protein>
    <recommendedName>
        <fullName evidence="9">Polysaccharide biosynthesis protein</fullName>
    </recommendedName>
</protein>
<reference evidence="7" key="1">
    <citation type="journal article" date="2014" name="Int. J. Syst. Evol. Microbiol.">
        <title>Complete genome sequence of Corynebacterium casei LMG S-19264T (=DSM 44701T), isolated from a smear-ripened cheese.</title>
        <authorList>
            <consortium name="US DOE Joint Genome Institute (JGI-PGF)"/>
            <person name="Walter F."/>
            <person name="Albersmeier A."/>
            <person name="Kalinowski J."/>
            <person name="Ruckert C."/>
        </authorList>
    </citation>
    <scope>NUCLEOTIDE SEQUENCE</scope>
    <source>
        <strain evidence="7">CGMCC 1.15760</strain>
    </source>
</reference>
<feature type="transmembrane region" description="Helical" evidence="6">
    <location>
        <begin position="100"/>
        <end position="121"/>
    </location>
</feature>
<feature type="transmembrane region" description="Helical" evidence="6">
    <location>
        <begin position="35"/>
        <end position="52"/>
    </location>
</feature>
<dbReference type="EMBL" id="BMJT01000002">
    <property type="protein sequence ID" value="GGG14448.1"/>
    <property type="molecule type" value="Genomic_DNA"/>
</dbReference>
<sequence length="401" mass="45341">MLKKITWTFSANMVTALVKWLMLVVIAQYLTTYDVGAYALALAVTSPIMLFANMKLRSVYVSDVTPNYRAYTIARNGVGLFSLLVIIIIVAIFYPSFMAVIMMVSVIKGMELISDLMYALAHRAQRMRYIAVFTMIKQLLLLLSFWLTIAQTTSLIWGLRIQVVLFLLFLPIEYYYFTMAFSHKKTATKQQIYRVLQMGIPLGLTQLVVSFNAFFPRYILEYVTSPQMLGIFSAIAYITVVANIVMGAVSQNFLSYFSRHVAQQNWHKIIKTLRGPLLGMAIVLSVALLVVSLVAGKFLLTLFYGEPYGQHAVLLVWMSICIFFNALNWNMDTLFISVTILRKQLYFALCGMLITVPVSLLCINYYGVTGAALAMIISSAAQYMIKRAYFTKWLASQEGAM</sequence>
<reference evidence="7" key="2">
    <citation type="submission" date="2020-09" db="EMBL/GenBank/DDBJ databases">
        <authorList>
            <person name="Sun Q."/>
            <person name="Zhou Y."/>
        </authorList>
    </citation>
    <scope>NUCLEOTIDE SEQUENCE</scope>
    <source>
        <strain evidence="7">CGMCC 1.15760</strain>
    </source>
</reference>
<dbReference type="RefSeq" id="WP_188613530.1">
    <property type="nucleotide sequence ID" value="NZ_BMJT01000002.1"/>
</dbReference>
<comment type="caution">
    <text evidence="7">The sequence shown here is derived from an EMBL/GenBank/DDBJ whole genome shotgun (WGS) entry which is preliminary data.</text>
</comment>
<comment type="subcellular location">
    <subcellularLocation>
        <location evidence="1">Cell membrane</location>
        <topology evidence="1">Multi-pass membrane protein</topology>
    </subcellularLocation>
</comment>
<feature type="transmembrane region" description="Helical" evidence="6">
    <location>
        <begin position="277"/>
        <end position="300"/>
    </location>
</feature>
<evidence type="ECO:0000313" key="8">
    <source>
        <dbReference type="Proteomes" id="UP000616608"/>
    </source>
</evidence>
<dbReference type="GO" id="GO:0005886">
    <property type="term" value="C:plasma membrane"/>
    <property type="evidence" value="ECO:0007669"/>
    <property type="project" value="UniProtKB-SubCell"/>
</dbReference>
<proteinExistence type="predicted"/>
<name>A0A917FYQ9_9BACI</name>
<dbReference type="InterPro" id="IPR002797">
    <property type="entry name" value="Polysacc_synth"/>
</dbReference>
<keyword evidence="8" id="KW-1185">Reference proteome</keyword>
<feature type="transmembrane region" description="Helical" evidence="6">
    <location>
        <begin position="231"/>
        <end position="257"/>
    </location>
</feature>
<keyword evidence="5 6" id="KW-0472">Membrane</keyword>
<evidence type="ECO:0000313" key="7">
    <source>
        <dbReference type="EMBL" id="GGG14448.1"/>
    </source>
</evidence>
<dbReference type="Pfam" id="PF01943">
    <property type="entry name" value="Polysacc_synt"/>
    <property type="match status" value="1"/>
</dbReference>
<evidence type="ECO:0000256" key="3">
    <source>
        <dbReference type="ARBA" id="ARBA00022692"/>
    </source>
</evidence>
<dbReference type="PANTHER" id="PTHR30250:SF11">
    <property type="entry name" value="O-ANTIGEN TRANSPORTER-RELATED"/>
    <property type="match status" value="1"/>
</dbReference>